<protein>
    <submittedName>
        <fullName evidence="1">Uncharacterized protein</fullName>
    </submittedName>
</protein>
<dbReference type="RefSeq" id="WP_154464627.1">
    <property type="nucleotide sequence ID" value="NZ_JAXFEN010000103.1"/>
</dbReference>
<dbReference type="GeneID" id="86053594"/>
<keyword evidence="2" id="KW-1185">Reference proteome</keyword>
<organism evidence="1 2">
    <name type="scientific">Eisenbergiella porci</name>
    <dbReference type="NCBI Taxonomy" id="2652274"/>
    <lineage>
        <taxon>Bacteria</taxon>
        <taxon>Bacillati</taxon>
        <taxon>Bacillota</taxon>
        <taxon>Clostridia</taxon>
        <taxon>Lachnospirales</taxon>
        <taxon>Lachnospiraceae</taxon>
        <taxon>Eisenbergiella</taxon>
    </lineage>
</organism>
<evidence type="ECO:0000313" key="2">
    <source>
        <dbReference type="Proteomes" id="UP000436047"/>
    </source>
</evidence>
<sequence length="100" mass="11274">MIDIVSKVNNVMLEGAPLWDVIDACSVIDIEACFDPIFEPPLDFLEECRKRQEAAQSPFHTTIERKIGNTWYIVETECIGSEPLADKVKRLIFSDKGVAC</sequence>
<comment type="caution">
    <text evidence="1">The sequence shown here is derived from an EMBL/GenBank/DDBJ whole genome shotgun (WGS) entry which is preliminary data.</text>
</comment>
<dbReference type="Proteomes" id="UP000436047">
    <property type="component" value="Unassembled WGS sequence"/>
</dbReference>
<dbReference type="AlphaFoldDB" id="A0A6N7W0N0"/>
<reference evidence="1 2" key="1">
    <citation type="submission" date="2019-08" db="EMBL/GenBank/DDBJ databases">
        <title>In-depth cultivation of the pig gut microbiome towards novel bacterial diversity and tailored functional studies.</title>
        <authorList>
            <person name="Wylensek D."/>
            <person name="Hitch T.C.A."/>
            <person name="Clavel T."/>
        </authorList>
    </citation>
    <scope>NUCLEOTIDE SEQUENCE [LARGE SCALE GENOMIC DNA]</scope>
    <source>
        <strain evidence="1 2">WCA-389-WT-23B</strain>
    </source>
</reference>
<name>A0A6N7W0N0_9FIRM</name>
<accession>A0A6N7W0N0</accession>
<evidence type="ECO:0000313" key="1">
    <source>
        <dbReference type="EMBL" id="MSS88816.1"/>
    </source>
</evidence>
<gene>
    <name evidence="1" type="ORF">FYJ45_11060</name>
</gene>
<dbReference type="EMBL" id="VUMI01000015">
    <property type="protein sequence ID" value="MSS88816.1"/>
    <property type="molecule type" value="Genomic_DNA"/>
</dbReference>
<proteinExistence type="predicted"/>